<dbReference type="PANTHER" id="PTHR30287:SF1">
    <property type="entry name" value="INNER MEMBRANE PROTEIN"/>
    <property type="match status" value="1"/>
</dbReference>
<feature type="domain" description="ABC3 transporter permease C-terminal" evidence="7">
    <location>
        <begin position="272"/>
        <end position="388"/>
    </location>
</feature>
<accession>A0A7W6KKX5</accession>
<dbReference type="InterPro" id="IPR003838">
    <property type="entry name" value="ABC3_permease_C"/>
</dbReference>
<evidence type="ECO:0000256" key="4">
    <source>
        <dbReference type="ARBA" id="ARBA00022989"/>
    </source>
</evidence>
<feature type="transmembrane region" description="Helical" evidence="6">
    <location>
        <begin position="21"/>
        <end position="44"/>
    </location>
</feature>
<reference evidence="9 10" key="1">
    <citation type="submission" date="2020-08" db="EMBL/GenBank/DDBJ databases">
        <title>Genomic Encyclopedia of Type Strains, Phase IV (KMG-IV): sequencing the most valuable type-strain genomes for metagenomic binning, comparative biology and taxonomic classification.</title>
        <authorList>
            <person name="Goeker M."/>
        </authorList>
    </citation>
    <scope>NUCLEOTIDE SEQUENCE [LARGE SCALE GENOMIC DNA]</scope>
    <source>
        <strain evidence="9 10">DSM 28101</strain>
    </source>
</reference>
<dbReference type="AlphaFoldDB" id="A0A7W6KKX5"/>
<evidence type="ECO:0000313" key="10">
    <source>
        <dbReference type="Proteomes" id="UP000530571"/>
    </source>
</evidence>
<evidence type="ECO:0000259" key="7">
    <source>
        <dbReference type="Pfam" id="PF02687"/>
    </source>
</evidence>
<name>A0A7W6KKX5_9HYPH</name>
<evidence type="ECO:0000259" key="8">
    <source>
        <dbReference type="Pfam" id="PF12704"/>
    </source>
</evidence>
<evidence type="ECO:0000256" key="1">
    <source>
        <dbReference type="ARBA" id="ARBA00004651"/>
    </source>
</evidence>
<feature type="transmembrane region" description="Helical" evidence="6">
    <location>
        <begin position="406"/>
        <end position="426"/>
    </location>
</feature>
<keyword evidence="3 6" id="KW-0812">Transmembrane</keyword>
<dbReference type="Proteomes" id="UP000530571">
    <property type="component" value="Unassembled WGS sequence"/>
</dbReference>
<dbReference type="PANTHER" id="PTHR30287">
    <property type="entry name" value="MEMBRANE COMPONENT OF PREDICTED ABC SUPERFAMILY METABOLITE UPTAKE TRANSPORTER"/>
    <property type="match status" value="1"/>
</dbReference>
<feature type="transmembrane region" description="Helical" evidence="6">
    <location>
        <begin position="729"/>
        <end position="748"/>
    </location>
</feature>
<evidence type="ECO:0000256" key="3">
    <source>
        <dbReference type="ARBA" id="ARBA00022692"/>
    </source>
</evidence>
<proteinExistence type="predicted"/>
<dbReference type="GO" id="GO:0005886">
    <property type="term" value="C:plasma membrane"/>
    <property type="evidence" value="ECO:0007669"/>
    <property type="project" value="UniProtKB-SubCell"/>
</dbReference>
<evidence type="ECO:0000256" key="5">
    <source>
        <dbReference type="ARBA" id="ARBA00023136"/>
    </source>
</evidence>
<keyword evidence="5 6" id="KW-0472">Membrane</keyword>
<evidence type="ECO:0000313" key="9">
    <source>
        <dbReference type="EMBL" id="MBB4123032.1"/>
    </source>
</evidence>
<feature type="domain" description="ABC3 transporter permease C-terminal" evidence="7">
    <location>
        <begin position="730"/>
        <end position="843"/>
    </location>
</feature>
<gene>
    <name evidence="9" type="ORF">GGR30_002972</name>
</gene>
<feature type="transmembrane region" description="Helical" evidence="6">
    <location>
        <begin position="811"/>
        <end position="839"/>
    </location>
</feature>
<dbReference type="Pfam" id="PF02687">
    <property type="entry name" value="FtsX"/>
    <property type="match status" value="2"/>
</dbReference>
<feature type="transmembrane region" description="Helical" evidence="6">
    <location>
        <begin position="358"/>
        <end position="385"/>
    </location>
</feature>
<comment type="caution">
    <text evidence="9">The sequence shown here is derived from an EMBL/GenBank/DDBJ whole genome shotgun (WGS) entry which is preliminary data.</text>
</comment>
<feature type="transmembrane region" description="Helical" evidence="6">
    <location>
        <begin position="313"/>
        <end position="346"/>
    </location>
</feature>
<evidence type="ECO:0000256" key="6">
    <source>
        <dbReference type="SAM" id="Phobius"/>
    </source>
</evidence>
<dbReference type="EMBL" id="JACIDZ010000010">
    <property type="protein sequence ID" value="MBB4123032.1"/>
    <property type="molecule type" value="Genomic_DNA"/>
</dbReference>
<sequence>MMQANRLNLSLALKFALREMRGGLSGFYIFLACIALGVAAIAAVNSVSDAVNAGIAERGREILAADIRFERDNEALTGDELAYVEDLGTMSQSVTMRSMTRLPDGSDQSLAEVKAVDGLYPLYGSVISDPAMPLEDALSESGDGRYGALVAPLLVDRLGLSVGDSLLLGSAELRVSGTLEQEPDSLSEGFAFAPRILISRDALEASGLVQLGSLAEYAYRIRLPASSPDPNAVKTAAEEAFPDAGWSVRVSDRAAPSLSENVDRLSEFLTLVGLATLITGGVGIANAVSAYLESRRRAIAAFKCLGAPANMVVAIYFLQIMLVAMIGIAAGLVFGTVIPLIALPLLSSLLEIAIPAGVFPLALLIAALFGLLTAIAFAILPLAAARNVPATALLREHGFDEGGRPAWPFVAAAAITLAALAALAIFTADERFVASVFLASVAGAFLVLRLVAIAIKWLARRSPHPRAPSLRLAIGNIHRPGALTGSVVLSLGLGLTLLVALALIDGNLNRELSRTLPERAPDFFFVDIQGNEVDGFRDLIAEEAPDGELSLVPMLRGRIMALNDTRASEWEAPPEARWVLRGDRGITYDADLPENSTLAEGEWWPDDYSGEPLVSFAAEEGRELGLKLGDTVTVSVLGREITARIASFRSVEWESLSINFVMVFSPNTFAGAPHAWLATLTNPDGNTEKNAEILGAVTRTFPTVTTIEVRAALEIAGELVGQLATAIRAAAAIALIASVMVLAGALAAGNRRRGHDAVIMKTLGATRPALIRAFVYEYLILGAMTGLFALVAGSAAAWYALTQIMMLPFALLPGVALATVLGAVVVTVAIGLAGTWHLLGQKPALYLREL</sequence>
<dbReference type="Pfam" id="PF12704">
    <property type="entry name" value="MacB_PCD"/>
    <property type="match status" value="1"/>
</dbReference>
<dbReference type="InterPro" id="IPR025857">
    <property type="entry name" value="MacB_PCD"/>
</dbReference>
<organism evidence="9 10">
    <name type="scientific">Martelella radicis</name>
    <dbReference type="NCBI Taxonomy" id="1397476"/>
    <lineage>
        <taxon>Bacteria</taxon>
        <taxon>Pseudomonadati</taxon>
        <taxon>Pseudomonadota</taxon>
        <taxon>Alphaproteobacteria</taxon>
        <taxon>Hyphomicrobiales</taxon>
        <taxon>Aurantimonadaceae</taxon>
        <taxon>Martelella</taxon>
    </lineage>
</organism>
<feature type="transmembrane region" description="Helical" evidence="6">
    <location>
        <begin position="268"/>
        <end position="292"/>
    </location>
</feature>
<keyword evidence="10" id="KW-1185">Reference proteome</keyword>
<dbReference type="PROSITE" id="PS51257">
    <property type="entry name" value="PROKAR_LIPOPROTEIN"/>
    <property type="match status" value="1"/>
</dbReference>
<evidence type="ECO:0000256" key="2">
    <source>
        <dbReference type="ARBA" id="ARBA00022475"/>
    </source>
</evidence>
<comment type="subcellular location">
    <subcellularLocation>
        <location evidence="1">Cell membrane</location>
        <topology evidence="1">Multi-pass membrane protein</topology>
    </subcellularLocation>
</comment>
<dbReference type="InterPro" id="IPR038766">
    <property type="entry name" value="Membrane_comp_ABC_pdt"/>
</dbReference>
<protein>
    <submittedName>
        <fullName evidence="9">Putative ABC transport system permease protein</fullName>
    </submittedName>
</protein>
<keyword evidence="2" id="KW-1003">Cell membrane</keyword>
<feature type="transmembrane region" description="Helical" evidence="6">
    <location>
        <begin position="432"/>
        <end position="459"/>
    </location>
</feature>
<keyword evidence="4 6" id="KW-1133">Transmembrane helix</keyword>
<feature type="transmembrane region" description="Helical" evidence="6">
    <location>
        <begin position="769"/>
        <end position="799"/>
    </location>
</feature>
<feature type="domain" description="MacB-like periplasmic core" evidence="8">
    <location>
        <begin position="31"/>
        <end position="205"/>
    </location>
</feature>
<feature type="transmembrane region" description="Helical" evidence="6">
    <location>
        <begin position="480"/>
        <end position="504"/>
    </location>
</feature>